<sequence>MTPKLKTSAFVVTRPVTAHNIFICRQMLRIADMNSSTHASQNAASLKLSIRTKQ</sequence>
<name>A0A0A9GHS9_ARUDO</name>
<proteinExistence type="predicted"/>
<protein>
    <submittedName>
        <fullName evidence="1">Uncharacterized protein</fullName>
    </submittedName>
</protein>
<organism evidence="1">
    <name type="scientific">Arundo donax</name>
    <name type="common">Giant reed</name>
    <name type="synonym">Donax arundinaceus</name>
    <dbReference type="NCBI Taxonomy" id="35708"/>
    <lineage>
        <taxon>Eukaryota</taxon>
        <taxon>Viridiplantae</taxon>
        <taxon>Streptophyta</taxon>
        <taxon>Embryophyta</taxon>
        <taxon>Tracheophyta</taxon>
        <taxon>Spermatophyta</taxon>
        <taxon>Magnoliopsida</taxon>
        <taxon>Liliopsida</taxon>
        <taxon>Poales</taxon>
        <taxon>Poaceae</taxon>
        <taxon>PACMAD clade</taxon>
        <taxon>Arundinoideae</taxon>
        <taxon>Arundineae</taxon>
        <taxon>Arundo</taxon>
    </lineage>
</organism>
<accession>A0A0A9GHS9</accession>
<reference evidence="1" key="2">
    <citation type="journal article" date="2015" name="Data Brief">
        <title>Shoot transcriptome of the giant reed, Arundo donax.</title>
        <authorList>
            <person name="Barrero R.A."/>
            <person name="Guerrero F.D."/>
            <person name="Moolhuijzen P."/>
            <person name="Goolsby J.A."/>
            <person name="Tidwell J."/>
            <person name="Bellgard S.E."/>
            <person name="Bellgard M.I."/>
        </authorList>
    </citation>
    <scope>NUCLEOTIDE SEQUENCE</scope>
    <source>
        <tissue evidence="1">Shoot tissue taken approximately 20 cm above the soil surface</tissue>
    </source>
</reference>
<reference evidence="1" key="1">
    <citation type="submission" date="2014-09" db="EMBL/GenBank/DDBJ databases">
        <authorList>
            <person name="Magalhaes I.L.F."/>
            <person name="Oliveira U."/>
            <person name="Santos F.R."/>
            <person name="Vidigal T.H.D.A."/>
            <person name="Brescovit A.D."/>
            <person name="Santos A.J."/>
        </authorList>
    </citation>
    <scope>NUCLEOTIDE SEQUENCE</scope>
    <source>
        <tissue evidence="1">Shoot tissue taken approximately 20 cm above the soil surface</tissue>
    </source>
</reference>
<evidence type="ECO:0000313" key="1">
    <source>
        <dbReference type="EMBL" id="JAE24630.1"/>
    </source>
</evidence>
<dbReference type="AlphaFoldDB" id="A0A0A9GHS9"/>
<dbReference type="EMBL" id="GBRH01173266">
    <property type="protein sequence ID" value="JAE24630.1"/>
    <property type="molecule type" value="Transcribed_RNA"/>
</dbReference>